<feature type="compositionally biased region" description="Low complexity" evidence="1">
    <location>
        <begin position="578"/>
        <end position="592"/>
    </location>
</feature>
<feature type="compositionally biased region" description="Polar residues" evidence="1">
    <location>
        <begin position="393"/>
        <end position="407"/>
    </location>
</feature>
<feature type="compositionally biased region" description="Polar residues" evidence="1">
    <location>
        <begin position="125"/>
        <end position="138"/>
    </location>
</feature>
<feature type="compositionally biased region" description="Polar residues" evidence="1">
    <location>
        <begin position="153"/>
        <end position="170"/>
    </location>
</feature>
<organism evidence="3 4">
    <name type="scientific">Adineta steineri</name>
    <dbReference type="NCBI Taxonomy" id="433720"/>
    <lineage>
        <taxon>Eukaryota</taxon>
        <taxon>Metazoa</taxon>
        <taxon>Spiralia</taxon>
        <taxon>Gnathifera</taxon>
        <taxon>Rotifera</taxon>
        <taxon>Eurotatoria</taxon>
        <taxon>Bdelloidea</taxon>
        <taxon>Adinetida</taxon>
        <taxon>Adinetidae</taxon>
        <taxon>Adineta</taxon>
    </lineage>
</organism>
<feature type="compositionally biased region" description="Polar residues" evidence="1">
    <location>
        <begin position="106"/>
        <end position="115"/>
    </location>
</feature>
<evidence type="ECO:0000256" key="1">
    <source>
        <dbReference type="SAM" id="MobiDB-lite"/>
    </source>
</evidence>
<feature type="compositionally biased region" description="Low complexity" evidence="1">
    <location>
        <begin position="356"/>
        <end position="379"/>
    </location>
</feature>
<feature type="region of interest" description="Disordered" evidence="1">
    <location>
        <begin position="570"/>
        <end position="596"/>
    </location>
</feature>
<gene>
    <name evidence="2" type="ORF">JYZ213_LOCUS38533</name>
    <name evidence="3" type="ORF">OXD698_LOCUS6261</name>
</gene>
<reference evidence="3" key="1">
    <citation type="submission" date="2021-02" db="EMBL/GenBank/DDBJ databases">
        <authorList>
            <person name="Nowell W R."/>
        </authorList>
    </citation>
    <scope>NUCLEOTIDE SEQUENCE</scope>
</reference>
<feature type="compositionally biased region" description="Low complexity" evidence="1">
    <location>
        <begin position="669"/>
        <end position="690"/>
    </location>
</feature>
<dbReference type="AlphaFoldDB" id="A0A818N107"/>
<dbReference type="CDD" id="cd14279">
    <property type="entry name" value="CUE"/>
    <property type="match status" value="1"/>
</dbReference>
<proteinExistence type="predicted"/>
<feature type="region of interest" description="Disordered" evidence="1">
    <location>
        <begin position="356"/>
        <end position="423"/>
    </location>
</feature>
<comment type="caution">
    <text evidence="3">The sequence shown here is derived from an EMBL/GenBank/DDBJ whole genome shotgun (WGS) entry which is preliminary data.</text>
</comment>
<feature type="compositionally biased region" description="Polar residues" evidence="1">
    <location>
        <begin position="653"/>
        <end position="668"/>
    </location>
</feature>
<dbReference type="EMBL" id="CAJNOG010001140">
    <property type="protein sequence ID" value="CAF1413482.1"/>
    <property type="molecule type" value="Genomic_DNA"/>
</dbReference>
<evidence type="ECO:0000313" key="2">
    <source>
        <dbReference type="EMBL" id="CAF1413482.1"/>
    </source>
</evidence>
<evidence type="ECO:0000313" key="4">
    <source>
        <dbReference type="Proteomes" id="UP000663844"/>
    </source>
</evidence>
<dbReference type="Proteomes" id="UP000663845">
    <property type="component" value="Unassembled WGS sequence"/>
</dbReference>
<sequence>MNNIDHTRLARLRPEKLDDVAVKEQIFLIQQTCDDVDPEIIALVFHECDYNMQQTIARLRARDYEDGGWQKAKPNNKKKNHSNNNHNVGDQIINGITSSDNERSLSQRTSPISSIRDTHRRNDHYQYSSSMRTNNTGRRGNDSNRNHFLSPHTRYSSNTNPINKSIPLTKQSTSSQSIPSEPSSSSLPKQSNEEIPQRTSPSIDEYEFVDGIPQSLSFDNSQKKIPLQQSSEKRRIVPTIPQKPVSMHPTIQFSTEPIDIQFGDVQWKDSVARAVTPSDDTSVSTTFNKHEQNMSSIVNAQDHESNQDAQDNLSSNYISHSGTNETDIQFLETTNQLSSSSINDNTISNNLSIVPTEGTSHLSDHLTSTSSPVATQSSSQLQAPIQIPITRLPPTSTPRASEYTSPTSQFIPNNPQQNNTTTTASAFTPFNNLGNYPSIPREYPQTTATATWNPQSSNYKTNPKAPALPIGTYSQQTSYQIPPQQQQQQQQQIFVGPYPYPTLSPTVVQVFAPLDHWSTTGFSAPLESYQYPTTNYIPTYPNQPQYHPPSKYDQHSYDKEFFAHYGQASASNNDLSYPQQQQQQSSTSSQPTKEMHIASKLSPTAATFSQGAPLTASPSSTALYLNPVAFSIPNYMPTVSGSTYQDQILSHSSINNRDNRNGASYGNANNRNNYYHHGQQQQQQRTHNNNASNSTWHLQQ</sequence>
<dbReference type="Proteomes" id="UP000663844">
    <property type="component" value="Unassembled WGS sequence"/>
</dbReference>
<feature type="region of interest" description="Disordered" evidence="1">
    <location>
        <begin position="653"/>
        <end position="700"/>
    </location>
</feature>
<feature type="region of interest" description="Disordered" evidence="1">
    <location>
        <begin position="67"/>
        <end position="234"/>
    </location>
</feature>
<accession>A0A818N107</accession>
<feature type="compositionally biased region" description="Low complexity" evidence="1">
    <location>
        <begin position="408"/>
        <end position="423"/>
    </location>
</feature>
<protein>
    <submittedName>
        <fullName evidence="3">Uncharacterized protein</fullName>
    </submittedName>
</protein>
<feature type="compositionally biased region" description="Low complexity" evidence="1">
    <location>
        <begin position="171"/>
        <end position="190"/>
    </location>
</feature>
<name>A0A818N107_9BILA</name>
<dbReference type="EMBL" id="CAJOAZ010000269">
    <property type="protein sequence ID" value="CAF3597938.1"/>
    <property type="molecule type" value="Genomic_DNA"/>
</dbReference>
<feature type="compositionally biased region" description="Polar residues" evidence="1">
    <location>
        <begin position="691"/>
        <end position="700"/>
    </location>
</feature>
<evidence type="ECO:0000313" key="3">
    <source>
        <dbReference type="EMBL" id="CAF3597938.1"/>
    </source>
</evidence>